<evidence type="ECO:0000313" key="8">
    <source>
        <dbReference type="EMBL" id="RNL61608.1"/>
    </source>
</evidence>
<feature type="binding site" evidence="4">
    <location>
        <begin position="60"/>
        <end position="63"/>
    </location>
    <ligand>
        <name>GTP</name>
        <dbReference type="ChEBI" id="CHEBI:37565"/>
    </ligand>
</feature>
<name>A0A2S4HHQ2_9GAMM</name>
<dbReference type="Proteomes" id="UP000237222">
    <property type="component" value="Unassembled WGS sequence"/>
</dbReference>
<evidence type="ECO:0000259" key="6">
    <source>
        <dbReference type="Pfam" id="PF22740"/>
    </source>
</evidence>
<comment type="caution">
    <text evidence="7">The sequence shown here is derived from an EMBL/GenBank/DDBJ whole genome shotgun (WGS) entry which is preliminary data.</text>
</comment>
<reference evidence="8 10" key="2">
    <citation type="submission" date="2018-10" db="EMBL/GenBank/DDBJ databases">
        <title>Draft genome sequence of Zhongshania sp. DSW25-10.</title>
        <authorList>
            <person name="Oh J."/>
        </authorList>
    </citation>
    <scope>NUCLEOTIDE SEQUENCE [LARGE SCALE GENOMIC DNA]</scope>
    <source>
        <strain evidence="8 10">DSW25-10</strain>
    </source>
</reference>
<organism evidence="7 9">
    <name type="scientific">Zhongshania marina</name>
    <dbReference type="NCBI Taxonomy" id="2304603"/>
    <lineage>
        <taxon>Bacteria</taxon>
        <taxon>Pseudomonadati</taxon>
        <taxon>Pseudomonadota</taxon>
        <taxon>Gammaproteobacteria</taxon>
        <taxon>Cellvibrionales</taxon>
        <taxon>Spongiibacteraceae</taxon>
        <taxon>Zhongshania</taxon>
    </lineage>
</organism>
<dbReference type="HAMAP" id="MF_00636">
    <property type="entry name" value="RapZ_like"/>
    <property type="match status" value="1"/>
</dbReference>
<dbReference type="GO" id="GO:0005524">
    <property type="term" value="F:ATP binding"/>
    <property type="evidence" value="ECO:0007669"/>
    <property type="project" value="UniProtKB-UniRule"/>
</dbReference>
<gene>
    <name evidence="8" type="primary">rapZ</name>
    <name evidence="7" type="ORF">C0068_06035</name>
    <name evidence="8" type="ORF">D0911_11655</name>
</gene>
<evidence type="ECO:0000313" key="10">
    <source>
        <dbReference type="Proteomes" id="UP000274695"/>
    </source>
</evidence>
<evidence type="ECO:0000259" key="5">
    <source>
        <dbReference type="Pfam" id="PF03668"/>
    </source>
</evidence>
<dbReference type="Gene3D" id="3.40.50.300">
    <property type="entry name" value="P-loop containing nucleotide triphosphate hydrolases"/>
    <property type="match status" value="1"/>
</dbReference>
<reference evidence="7" key="1">
    <citation type="submission" date="2018-01" db="EMBL/GenBank/DDBJ databases">
        <authorList>
            <person name="Yu X.-D."/>
        </authorList>
    </citation>
    <scope>NUCLEOTIDE SEQUENCE</scope>
    <source>
        <strain evidence="7">ZX-21</strain>
    </source>
</reference>
<dbReference type="EMBL" id="PQGG01000013">
    <property type="protein sequence ID" value="POP53516.1"/>
    <property type="molecule type" value="Genomic_DNA"/>
</dbReference>
<dbReference type="RefSeq" id="WP_103683589.1">
    <property type="nucleotide sequence ID" value="NZ_PQGG01000013.1"/>
</dbReference>
<dbReference type="PANTHER" id="PTHR30448:SF0">
    <property type="entry name" value="RNASE ADAPTER PROTEIN RAPZ"/>
    <property type="match status" value="1"/>
</dbReference>
<dbReference type="Pfam" id="PF03668">
    <property type="entry name" value="RapZ-like_N"/>
    <property type="match status" value="1"/>
</dbReference>
<protein>
    <submittedName>
        <fullName evidence="7">RNase adapter RapZ</fullName>
    </submittedName>
</protein>
<dbReference type="SUPFAM" id="SSF52540">
    <property type="entry name" value="P-loop containing nucleoside triphosphate hydrolases"/>
    <property type="match status" value="1"/>
</dbReference>
<dbReference type="PANTHER" id="PTHR30448">
    <property type="entry name" value="RNASE ADAPTER PROTEIN RAPZ"/>
    <property type="match status" value="1"/>
</dbReference>
<proteinExistence type="inferred from homology"/>
<dbReference type="InterPro" id="IPR005337">
    <property type="entry name" value="RapZ-like"/>
</dbReference>
<dbReference type="Pfam" id="PF22740">
    <property type="entry name" value="PapZ_C"/>
    <property type="match status" value="1"/>
</dbReference>
<evidence type="ECO:0000313" key="7">
    <source>
        <dbReference type="EMBL" id="POP53516.1"/>
    </source>
</evidence>
<evidence type="ECO:0000256" key="3">
    <source>
        <dbReference type="ARBA" id="ARBA00023134"/>
    </source>
</evidence>
<dbReference type="EMBL" id="RHGB01000012">
    <property type="protein sequence ID" value="RNL61608.1"/>
    <property type="molecule type" value="Genomic_DNA"/>
</dbReference>
<accession>A0A2S4HHQ2</accession>
<dbReference type="OrthoDB" id="9784461at2"/>
<evidence type="ECO:0000256" key="1">
    <source>
        <dbReference type="ARBA" id="ARBA00022741"/>
    </source>
</evidence>
<dbReference type="Proteomes" id="UP000274695">
    <property type="component" value="Unassembled WGS sequence"/>
</dbReference>
<dbReference type="GO" id="GO:0005525">
    <property type="term" value="F:GTP binding"/>
    <property type="evidence" value="ECO:0007669"/>
    <property type="project" value="UniProtKB-UniRule"/>
</dbReference>
<dbReference type="InterPro" id="IPR053931">
    <property type="entry name" value="RapZ_C"/>
</dbReference>
<dbReference type="PIRSF" id="PIRSF005052">
    <property type="entry name" value="P-loopkin"/>
    <property type="match status" value="1"/>
</dbReference>
<dbReference type="NCBIfam" id="NF003828">
    <property type="entry name" value="PRK05416.1"/>
    <property type="match status" value="1"/>
</dbReference>
<dbReference type="AlphaFoldDB" id="A0A2S4HHQ2"/>
<dbReference type="InterPro" id="IPR027417">
    <property type="entry name" value="P-loop_NTPase"/>
</dbReference>
<keyword evidence="2 4" id="KW-0067">ATP-binding</keyword>
<evidence type="ECO:0000256" key="2">
    <source>
        <dbReference type="ARBA" id="ARBA00022840"/>
    </source>
</evidence>
<feature type="binding site" evidence="4">
    <location>
        <begin position="8"/>
        <end position="15"/>
    </location>
    <ligand>
        <name>ATP</name>
        <dbReference type="ChEBI" id="CHEBI:30616"/>
    </ligand>
</feature>
<keyword evidence="10" id="KW-1185">Reference proteome</keyword>
<evidence type="ECO:0000313" key="9">
    <source>
        <dbReference type="Proteomes" id="UP000237222"/>
    </source>
</evidence>
<evidence type="ECO:0000256" key="4">
    <source>
        <dbReference type="HAMAP-Rule" id="MF_00636"/>
    </source>
</evidence>
<keyword evidence="3 4" id="KW-0342">GTP-binding</keyword>
<dbReference type="InterPro" id="IPR053930">
    <property type="entry name" value="RapZ-like_N"/>
</dbReference>
<feature type="domain" description="RapZ-like N-terminal" evidence="5">
    <location>
        <begin position="1"/>
        <end position="158"/>
    </location>
</feature>
<sequence length="284" mass="32058">MNLIILSGRSGSGKSTALHQLEDEGFYAIDNLPVSLLPELVRELSHSPLKVHQQVAVCIDARNSQDELARFKSLCDEVKKHAQLRIVFLDAGDDKLIKRFSETRRRHPLTTDSLPLADAIKLESVLLEPIVVEASLAIDSSDMTVHELRAAIRDRILGVDASKLAVQLKSFGFKRGLPIDADLVYDLRMLPNPHWNEELRALTGQDLAVQKYLGAQDDVTLMHNDILQYLQHWLPKIEASNRSYFTIAIGCTGGQHRSVYMVETLAKTLRKTYPDLQVRHRELH</sequence>
<feature type="domain" description="RapZ C-terminal" evidence="6">
    <location>
        <begin position="165"/>
        <end position="284"/>
    </location>
</feature>
<keyword evidence="1 4" id="KW-0547">Nucleotide-binding</keyword>